<organism evidence="1 2">
    <name type="scientific">Eufriesea mexicana</name>
    <dbReference type="NCBI Taxonomy" id="516756"/>
    <lineage>
        <taxon>Eukaryota</taxon>
        <taxon>Metazoa</taxon>
        <taxon>Ecdysozoa</taxon>
        <taxon>Arthropoda</taxon>
        <taxon>Hexapoda</taxon>
        <taxon>Insecta</taxon>
        <taxon>Pterygota</taxon>
        <taxon>Neoptera</taxon>
        <taxon>Endopterygota</taxon>
        <taxon>Hymenoptera</taxon>
        <taxon>Apocrita</taxon>
        <taxon>Aculeata</taxon>
        <taxon>Apoidea</taxon>
        <taxon>Anthophila</taxon>
        <taxon>Apidae</taxon>
        <taxon>Eufriesea</taxon>
    </lineage>
</organism>
<reference evidence="1 2" key="1">
    <citation type="submission" date="2015-07" db="EMBL/GenBank/DDBJ databases">
        <title>The genome of Eufriesea mexicana.</title>
        <authorList>
            <person name="Pan H."/>
            <person name="Kapheim K."/>
        </authorList>
    </citation>
    <scope>NUCLEOTIDE SEQUENCE [LARGE SCALE GENOMIC DNA]</scope>
    <source>
        <strain evidence="1">0111107269</strain>
        <tissue evidence="1">Whole body</tissue>
    </source>
</reference>
<name>A0A310SE46_9HYME</name>
<sequence length="135" mass="14910">MSWLLQSLVEESSGSEGLAQESGARGGLLRAFHRNPSQGFSIPSSEEGEATRDKAASVLCSNWPANGMCDSVKHAYSSSWYLEQTDDEDPLLECHLSSMRLSAARIMGTLEFRPVLTFAVSVGRVIDFIWEWVTH</sequence>
<keyword evidence="2" id="KW-1185">Reference proteome</keyword>
<dbReference type="EMBL" id="KQ770980">
    <property type="protein sequence ID" value="OAD52559.1"/>
    <property type="molecule type" value="Genomic_DNA"/>
</dbReference>
<protein>
    <submittedName>
        <fullName evidence="1">Uncharacterized protein</fullName>
    </submittedName>
</protein>
<evidence type="ECO:0000313" key="1">
    <source>
        <dbReference type="EMBL" id="OAD52559.1"/>
    </source>
</evidence>
<accession>A0A310SE46</accession>
<dbReference type="AlphaFoldDB" id="A0A310SE46"/>
<evidence type="ECO:0000313" key="2">
    <source>
        <dbReference type="Proteomes" id="UP000250275"/>
    </source>
</evidence>
<dbReference type="Proteomes" id="UP000250275">
    <property type="component" value="Unassembled WGS sequence"/>
</dbReference>
<proteinExistence type="predicted"/>
<gene>
    <name evidence="1" type="ORF">WN48_00845</name>
</gene>